<keyword evidence="10" id="KW-1185">Reference proteome</keyword>
<feature type="transmembrane region" description="Helical" evidence="7">
    <location>
        <begin position="452"/>
        <end position="472"/>
    </location>
</feature>
<evidence type="ECO:0000256" key="2">
    <source>
        <dbReference type="ARBA" id="ARBA00022448"/>
    </source>
</evidence>
<evidence type="ECO:0000256" key="7">
    <source>
        <dbReference type="SAM" id="Phobius"/>
    </source>
</evidence>
<evidence type="ECO:0000313" key="9">
    <source>
        <dbReference type="EMBL" id="PIL29198.1"/>
    </source>
</evidence>
<dbReference type="Gene3D" id="1.20.1250.20">
    <property type="entry name" value="MFS general substrate transporter like domains"/>
    <property type="match status" value="1"/>
</dbReference>
<dbReference type="PANTHER" id="PTHR43791:SF36">
    <property type="entry name" value="TRANSPORTER, PUTATIVE (AFU_ORTHOLOGUE AFUA_6G08340)-RELATED"/>
    <property type="match status" value="1"/>
</dbReference>
<dbReference type="PANTHER" id="PTHR43791">
    <property type="entry name" value="PERMEASE-RELATED"/>
    <property type="match status" value="1"/>
</dbReference>
<feature type="compositionally biased region" description="Basic and acidic residues" evidence="6">
    <location>
        <begin position="13"/>
        <end position="23"/>
    </location>
</feature>
<dbReference type="InterPro" id="IPR020846">
    <property type="entry name" value="MFS_dom"/>
</dbReference>
<dbReference type="GO" id="GO:0016020">
    <property type="term" value="C:membrane"/>
    <property type="evidence" value="ECO:0007669"/>
    <property type="project" value="UniProtKB-SubCell"/>
</dbReference>
<dbReference type="SUPFAM" id="SSF103473">
    <property type="entry name" value="MFS general substrate transporter"/>
    <property type="match status" value="1"/>
</dbReference>
<evidence type="ECO:0000259" key="8">
    <source>
        <dbReference type="PROSITE" id="PS50850"/>
    </source>
</evidence>
<evidence type="ECO:0000256" key="6">
    <source>
        <dbReference type="SAM" id="MobiDB-lite"/>
    </source>
</evidence>
<dbReference type="STRING" id="1077348.A0A2G8S6N3"/>
<evidence type="ECO:0000256" key="4">
    <source>
        <dbReference type="ARBA" id="ARBA00022989"/>
    </source>
</evidence>
<feature type="region of interest" description="Disordered" evidence="6">
    <location>
        <begin position="1"/>
        <end position="37"/>
    </location>
</feature>
<accession>A0A2G8S6N3</accession>
<evidence type="ECO:0000256" key="5">
    <source>
        <dbReference type="ARBA" id="ARBA00023136"/>
    </source>
</evidence>
<dbReference type="EMBL" id="AYKW01000023">
    <property type="protein sequence ID" value="PIL29198.1"/>
    <property type="molecule type" value="Genomic_DNA"/>
</dbReference>
<dbReference type="FunFam" id="1.20.1250.20:FF:000013">
    <property type="entry name" value="MFS general substrate transporter"/>
    <property type="match status" value="1"/>
</dbReference>
<feature type="domain" description="Major facilitator superfamily (MFS) profile" evidence="8">
    <location>
        <begin position="81"/>
        <end position="505"/>
    </location>
</feature>
<comment type="subcellular location">
    <subcellularLocation>
        <location evidence="1">Membrane</location>
        <topology evidence="1">Multi-pass membrane protein</topology>
    </subcellularLocation>
</comment>
<dbReference type="Proteomes" id="UP000230002">
    <property type="component" value="Unassembled WGS sequence"/>
</dbReference>
<gene>
    <name evidence="9" type="ORF">GSI_09247</name>
</gene>
<keyword evidence="5 7" id="KW-0472">Membrane</keyword>
<keyword evidence="2" id="KW-0813">Transport</keyword>
<dbReference type="InterPro" id="IPR011701">
    <property type="entry name" value="MFS"/>
</dbReference>
<keyword evidence="4 7" id="KW-1133">Transmembrane helix</keyword>
<feature type="transmembrane region" description="Helical" evidence="7">
    <location>
        <begin position="252"/>
        <end position="272"/>
    </location>
</feature>
<feature type="transmembrane region" description="Helical" evidence="7">
    <location>
        <begin position="354"/>
        <end position="376"/>
    </location>
</feature>
<evidence type="ECO:0000256" key="3">
    <source>
        <dbReference type="ARBA" id="ARBA00022692"/>
    </source>
</evidence>
<feature type="transmembrane region" description="Helical" evidence="7">
    <location>
        <begin position="219"/>
        <end position="240"/>
    </location>
</feature>
<comment type="caution">
    <text evidence="9">The sequence shown here is derived from an EMBL/GenBank/DDBJ whole genome shotgun (WGS) entry which is preliminary data.</text>
</comment>
<sequence>MSSSGVQPPASILEEHPKLEDGPPVRASAHTDGTFHQSQLVGRDVRRGFLSPPDAALAEAVNQDADTVEFTEAEEASTPCPISRVAIKAVRHKIDVRVLTLVVTSQPVRGNAHVIKAFNENFGVTNNNKWTLALSIFYVGYCLLEMPANVFQRHIGANRFFFLSLTWWGIASLSFVYAKGYGGLLALRVLLGIGEAGYYAGMIYYLSFWYKRSELALRISLCMTGTLPGAIGGLLAFGLVRIKTKLLVGWQFLFLIEAIPTIIMAFVILLFLPSFPFSTTFLTPREKAIAQARLNRDHRPQSHGGMTGWQGFKAVVNDPHSWALVTVYASFNVGVATISYFLPTLINELGFSPLSSQGLTVAPYAVGWFMVFFQAWHSDRTRDRGYHVMLSTAVSCVGYIVLAALATRGNSGNMIGGRYFALFLVVGGNYSLFPLVMSWAANVFSPTSKRGVGTAFIVSISNCVSIASPQIYFDSESNFQKGHAIAAGCLFVSFLAAFLLRTRLARMNKKRAEMLAGAGNEKKAVEKNEEVYDDDPRYVFMT</sequence>
<dbReference type="OrthoDB" id="2985014at2759"/>
<keyword evidence="3 7" id="KW-0812">Transmembrane</keyword>
<feature type="transmembrane region" description="Helical" evidence="7">
    <location>
        <begin position="184"/>
        <end position="207"/>
    </location>
</feature>
<feature type="transmembrane region" description="Helical" evidence="7">
    <location>
        <begin position="388"/>
        <end position="407"/>
    </location>
</feature>
<reference evidence="9 10" key="1">
    <citation type="journal article" date="2015" name="Sci. Rep.">
        <title>Chromosome-level genome map provides insights into diverse defense mechanisms in the medicinal fungus Ganoderma sinense.</title>
        <authorList>
            <person name="Zhu Y."/>
            <person name="Xu J."/>
            <person name="Sun C."/>
            <person name="Zhou S."/>
            <person name="Xu H."/>
            <person name="Nelson D.R."/>
            <person name="Qian J."/>
            <person name="Song J."/>
            <person name="Luo H."/>
            <person name="Xiang L."/>
            <person name="Li Y."/>
            <person name="Xu Z."/>
            <person name="Ji A."/>
            <person name="Wang L."/>
            <person name="Lu S."/>
            <person name="Hayward A."/>
            <person name="Sun W."/>
            <person name="Li X."/>
            <person name="Schwartz D.C."/>
            <person name="Wang Y."/>
            <person name="Chen S."/>
        </authorList>
    </citation>
    <scope>NUCLEOTIDE SEQUENCE [LARGE SCALE GENOMIC DNA]</scope>
    <source>
        <strain evidence="9 10">ZZ0214-1</strain>
    </source>
</reference>
<dbReference type="InterPro" id="IPR036259">
    <property type="entry name" value="MFS_trans_sf"/>
</dbReference>
<dbReference type="AlphaFoldDB" id="A0A2G8S6N3"/>
<feature type="transmembrane region" description="Helical" evidence="7">
    <location>
        <begin position="419"/>
        <end position="440"/>
    </location>
</feature>
<protein>
    <submittedName>
        <fullName evidence="9">MFS general substrate transporter</fullName>
    </submittedName>
</protein>
<dbReference type="Pfam" id="PF07690">
    <property type="entry name" value="MFS_1"/>
    <property type="match status" value="1"/>
</dbReference>
<organism evidence="9 10">
    <name type="scientific">Ganoderma sinense ZZ0214-1</name>
    <dbReference type="NCBI Taxonomy" id="1077348"/>
    <lineage>
        <taxon>Eukaryota</taxon>
        <taxon>Fungi</taxon>
        <taxon>Dikarya</taxon>
        <taxon>Basidiomycota</taxon>
        <taxon>Agaricomycotina</taxon>
        <taxon>Agaricomycetes</taxon>
        <taxon>Polyporales</taxon>
        <taxon>Polyporaceae</taxon>
        <taxon>Ganoderma</taxon>
    </lineage>
</organism>
<evidence type="ECO:0000313" key="10">
    <source>
        <dbReference type="Proteomes" id="UP000230002"/>
    </source>
</evidence>
<evidence type="ECO:0000256" key="1">
    <source>
        <dbReference type="ARBA" id="ARBA00004141"/>
    </source>
</evidence>
<feature type="transmembrane region" description="Helical" evidence="7">
    <location>
        <begin position="322"/>
        <end position="342"/>
    </location>
</feature>
<feature type="transmembrane region" description="Helical" evidence="7">
    <location>
        <begin position="160"/>
        <end position="178"/>
    </location>
</feature>
<dbReference type="GO" id="GO:0022857">
    <property type="term" value="F:transmembrane transporter activity"/>
    <property type="evidence" value="ECO:0007669"/>
    <property type="project" value="InterPro"/>
</dbReference>
<name>A0A2G8S6N3_9APHY</name>
<dbReference type="PROSITE" id="PS50850">
    <property type="entry name" value="MFS"/>
    <property type="match status" value="1"/>
</dbReference>
<feature type="transmembrane region" description="Helical" evidence="7">
    <location>
        <begin position="484"/>
        <end position="501"/>
    </location>
</feature>
<proteinExistence type="predicted"/>